<accession>Q0RQK7</accession>
<gene>
    <name evidence="1" type="ordered locus">FRAAL1511</name>
</gene>
<protein>
    <submittedName>
        <fullName evidence="1">Uncharacterized protein</fullName>
    </submittedName>
</protein>
<dbReference type="Proteomes" id="UP000000657">
    <property type="component" value="Chromosome"/>
</dbReference>
<evidence type="ECO:0000313" key="2">
    <source>
        <dbReference type="Proteomes" id="UP000000657"/>
    </source>
</evidence>
<keyword evidence="2" id="KW-1185">Reference proteome</keyword>
<dbReference type="eggNOG" id="ENOG5031CU8">
    <property type="taxonomic scope" value="Bacteria"/>
</dbReference>
<dbReference type="KEGG" id="fal:FRAAL1511"/>
<dbReference type="AlphaFoldDB" id="Q0RQK7"/>
<sequence length="376" mass="38594">MLAPRPPGSAAAFHPVPDGSVLPYLTDSGLSLLDEALMIVGGAVVAGRSDRSVIGIRYRNQPVLVDPATYRTAEQAAAEGDGASTPPGLDLTGGVAADLPGVGAWPGSSASPVRLLGGPVIAVADRDALVLALGAPEPGVVVLALPLGWLLSGGLDTLIKEIIAADRPVAIVLAHRSNPLDRAGTVAGLVALLRETRPVPIGLIRCDVSAIGAVAHGAALGAVGLLPSTRHQSWPGGGGRASSDPHLFVPDLLTYVPAGRLRELADDHQDRLLVCECQACDGRSLLRFAGGPGTIAEPSPGSRADGGTGLAAALHNLHATEEISIPVIESSPEKRAACWKRMCLQAVDRLVTVRERRGDGAPAVGAWLRQWCDLPA</sequence>
<proteinExistence type="predicted"/>
<evidence type="ECO:0000313" key="1">
    <source>
        <dbReference type="EMBL" id="CAJ60167.1"/>
    </source>
</evidence>
<dbReference type="HOGENOM" id="CLU_735199_0_0_11"/>
<organism evidence="1 2">
    <name type="scientific">Frankia alni (strain DSM 45986 / CECT 9034 / ACN14a)</name>
    <dbReference type="NCBI Taxonomy" id="326424"/>
    <lineage>
        <taxon>Bacteria</taxon>
        <taxon>Bacillati</taxon>
        <taxon>Actinomycetota</taxon>
        <taxon>Actinomycetes</taxon>
        <taxon>Frankiales</taxon>
        <taxon>Frankiaceae</taxon>
        <taxon>Frankia</taxon>
    </lineage>
</organism>
<reference evidence="1 2" key="1">
    <citation type="journal article" date="2007" name="Genome Res.">
        <title>Genome characteristics of facultatively symbiotic Frankia sp. strains reflect host range and host plant biogeography.</title>
        <authorList>
            <person name="Normand P."/>
            <person name="Lapierre P."/>
            <person name="Tisa L.S."/>
            <person name="Gogarten J.P."/>
            <person name="Alloisio N."/>
            <person name="Bagnarol E."/>
            <person name="Bassi C.A."/>
            <person name="Berry A.M."/>
            <person name="Bickhart D.M."/>
            <person name="Choisne N."/>
            <person name="Couloux A."/>
            <person name="Cournoyer B."/>
            <person name="Cruveiller S."/>
            <person name="Daubin V."/>
            <person name="Demange N."/>
            <person name="Francino M.P."/>
            <person name="Goltsman E."/>
            <person name="Huang Y."/>
            <person name="Kopp O.R."/>
            <person name="Labarre L."/>
            <person name="Lapidus A."/>
            <person name="Lavire C."/>
            <person name="Marechal J."/>
            <person name="Martinez M."/>
            <person name="Mastronunzio J.E."/>
            <person name="Mullin B.C."/>
            <person name="Niemann J."/>
            <person name="Pujic P."/>
            <person name="Rawnsley T."/>
            <person name="Rouy Z."/>
            <person name="Schenowitz C."/>
            <person name="Sellstedt A."/>
            <person name="Tavares F."/>
            <person name="Tomkins J.P."/>
            <person name="Vallenet D."/>
            <person name="Valverde C."/>
            <person name="Wall L.G."/>
            <person name="Wang Y."/>
            <person name="Medigue C."/>
            <person name="Benson D.R."/>
        </authorList>
    </citation>
    <scope>NUCLEOTIDE SEQUENCE [LARGE SCALE GENOMIC DNA]</scope>
    <source>
        <strain evidence="2">DSM 45986 / CECT 9034 / ACN14a</strain>
    </source>
</reference>
<name>Q0RQK7_FRAAA</name>
<dbReference type="EMBL" id="CT573213">
    <property type="protein sequence ID" value="CAJ60167.1"/>
    <property type="molecule type" value="Genomic_DNA"/>
</dbReference>